<dbReference type="Proteomes" id="UP001141806">
    <property type="component" value="Unassembled WGS sequence"/>
</dbReference>
<keyword evidence="4" id="KW-1185">Reference proteome</keyword>
<gene>
    <name evidence="3" type="ORF">NE237_021133</name>
</gene>
<dbReference type="AlphaFoldDB" id="A0A9Q0HAJ5"/>
<reference evidence="3" key="1">
    <citation type="journal article" date="2023" name="Plant J.">
        <title>The genome of the king protea, Protea cynaroides.</title>
        <authorList>
            <person name="Chang J."/>
            <person name="Duong T.A."/>
            <person name="Schoeman C."/>
            <person name="Ma X."/>
            <person name="Roodt D."/>
            <person name="Barker N."/>
            <person name="Li Z."/>
            <person name="Van de Peer Y."/>
            <person name="Mizrachi E."/>
        </authorList>
    </citation>
    <scope>NUCLEOTIDE SEQUENCE</scope>
    <source>
        <tissue evidence="3">Young leaves</tissue>
    </source>
</reference>
<accession>A0A9Q0HAJ5</accession>
<feature type="compositionally biased region" description="Basic and acidic residues" evidence="1">
    <location>
        <begin position="82"/>
        <end position="101"/>
    </location>
</feature>
<keyword evidence="2" id="KW-0812">Transmembrane</keyword>
<feature type="transmembrane region" description="Helical" evidence="2">
    <location>
        <begin position="12"/>
        <end position="31"/>
    </location>
</feature>
<evidence type="ECO:0000313" key="4">
    <source>
        <dbReference type="Proteomes" id="UP001141806"/>
    </source>
</evidence>
<keyword evidence="2" id="KW-1133">Transmembrane helix</keyword>
<evidence type="ECO:0000256" key="2">
    <source>
        <dbReference type="SAM" id="Phobius"/>
    </source>
</evidence>
<feature type="transmembrane region" description="Helical" evidence="2">
    <location>
        <begin position="111"/>
        <end position="128"/>
    </location>
</feature>
<keyword evidence="2" id="KW-0472">Membrane</keyword>
<dbReference type="EMBL" id="JAMYWD010000009">
    <property type="protein sequence ID" value="KAJ4961223.1"/>
    <property type="molecule type" value="Genomic_DNA"/>
</dbReference>
<comment type="caution">
    <text evidence="3">The sequence shown here is derived from an EMBL/GenBank/DDBJ whole genome shotgun (WGS) entry which is preliminary data.</text>
</comment>
<proteinExistence type="predicted"/>
<protein>
    <submittedName>
        <fullName evidence="3">Uncharacterized protein</fullName>
    </submittedName>
</protein>
<evidence type="ECO:0000256" key="1">
    <source>
        <dbReference type="SAM" id="MobiDB-lite"/>
    </source>
</evidence>
<feature type="region of interest" description="Disordered" evidence="1">
    <location>
        <begin position="72"/>
        <end position="101"/>
    </location>
</feature>
<organism evidence="3 4">
    <name type="scientific">Protea cynaroides</name>
    <dbReference type="NCBI Taxonomy" id="273540"/>
    <lineage>
        <taxon>Eukaryota</taxon>
        <taxon>Viridiplantae</taxon>
        <taxon>Streptophyta</taxon>
        <taxon>Embryophyta</taxon>
        <taxon>Tracheophyta</taxon>
        <taxon>Spermatophyta</taxon>
        <taxon>Magnoliopsida</taxon>
        <taxon>Proteales</taxon>
        <taxon>Proteaceae</taxon>
        <taxon>Protea</taxon>
    </lineage>
</organism>
<name>A0A9Q0HAJ5_9MAGN</name>
<sequence length="129" mass="14728">MLNRASLLRTGLTRGWLLIINAFYVFAPQWLPLNTSLLLQLHCVIFSSGIGTLQEKELGQVLLQPQRRAPLGSQLETSSLRNSEDTDSPKQRLGMEDEAPVDQKDEVAENLWIFWSILPLIRLHFVLFN</sequence>
<evidence type="ECO:0000313" key="3">
    <source>
        <dbReference type="EMBL" id="KAJ4961223.1"/>
    </source>
</evidence>